<feature type="compositionally biased region" description="Low complexity" evidence="3">
    <location>
        <begin position="58"/>
        <end position="93"/>
    </location>
</feature>
<feature type="compositionally biased region" description="Gly residues" evidence="3">
    <location>
        <begin position="94"/>
        <end position="105"/>
    </location>
</feature>
<dbReference type="RefSeq" id="WP_311677415.1">
    <property type="nucleotide sequence ID" value="NZ_JAVRER010000038.1"/>
</dbReference>
<comment type="caution">
    <text evidence="4">The sequence shown here is derived from an EMBL/GenBank/DDBJ whole genome shotgun (WGS) entry which is preliminary data.</text>
</comment>
<feature type="region of interest" description="Disordered" evidence="3">
    <location>
        <begin position="289"/>
        <end position="346"/>
    </location>
</feature>
<organism evidence="4 5">
    <name type="scientific">Streptomyces evansiae</name>
    <dbReference type="NCBI Taxonomy" id="3075535"/>
    <lineage>
        <taxon>Bacteria</taxon>
        <taxon>Bacillati</taxon>
        <taxon>Actinomycetota</taxon>
        <taxon>Actinomycetes</taxon>
        <taxon>Kitasatosporales</taxon>
        <taxon>Streptomycetaceae</taxon>
        <taxon>Streptomyces</taxon>
    </lineage>
</organism>
<reference evidence="5" key="1">
    <citation type="submission" date="2023-07" db="EMBL/GenBank/DDBJ databases">
        <title>30 novel species of actinomycetes from the DSMZ collection.</title>
        <authorList>
            <person name="Nouioui I."/>
        </authorList>
    </citation>
    <scope>NUCLEOTIDE SEQUENCE [LARGE SCALE GENOMIC DNA]</scope>
    <source>
        <strain evidence="5">DSM 41982</strain>
    </source>
</reference>
<feature type="compositionally biased region" description="Basic and acidic residues" evidence="3">
    <location>
        <begin position="314"/>
        <end position="340"/>
    </location>
</feature>
<keyword evidence="4" id="KW-0121">Carboxypeptidase</keyword>
<keyword evidence="2 4" id="KW-0378">Hydrolase</keyword>
<proteinExistence type="inferred from homology"/>
<evidence type="ECO:0000256" key="2">
    <source>
        <dbReference type="ARBA" id="ARBA00022801"/>
    </source>
</evidence>
<name>A0ABD5E9N1_9ACTN</name>
<evidence type="ECO:0000313" key="5">
    <source>
        <dbReference type="Proteomes" id="UP001183607"/>
    </source>
</evidence>
<dbReference type="InterPro" id="IPR000667">
    <property type="entry name" value="Peptidase_S13"/>
</dbReference>
<dbReference type="Gene3D" id="3.40.710.10">
    <property type="entry name" value="DD-peptidase/beta-lactamase superfamily"/>
    <property type="match status" value="2"/>
</dbReference>
<evidence type="ECO:0000256" key="1">
    <source>
        <dbReference type="ARBA" id="ARBA00006096"/>
    </source>
</evidence>
<dbReference type="InterPro" id="IPR012338">
    <property type="entry name" value="Beta-lactam/transpept-like"/>
</dbReference>
<comment type="similarity">
    <text evidence="1">Belongs to the peptidase S13 family.</text>
</comment>
<evidence type="ECO:0000256" key="3">
    <source>
        <dbReference type="SAM" id="MobiDB-lite"/>
    </source>
</evidence>
<dbReference type="NCBIfam" id="TIGR00666">
    <property type="entry name" value="PBP4"/>
    <property type="match status" value="1"/>
</dbReference>
<protein>
    <submittedName>
        <fullName evidence="4">D-alanyl-D-alanine carboxypeptidase/D-alanyl-D-alanine-endopeptidase</fullName>
        <ecNumber evidence="4">3.4.16.4</ecNumber>
    </submittedName>
</protein>
<dbReference type="AlphaFoldDB" id="A0ABD5E9N1"/>
<dbReference type="EC" id="3.4.16.4" evidence="4"/>
<keyword evidence="4" id="KW-0645">Protease</keyword>
<evidence type="ECO:0000313" key="4">
    <source>
        <dbReference type="EMBL" id="MDT0418126.1"/>
    </source>
</evidence>
<dbReference type="Proteomes" id="UP001183607">
    <property type="component" value="Unassembled WGS sequence"/>
</dbReference>
<dbReference type="EMBL" id="JAVRER010000038">
    <property type="protein sequence ID" value="MDT0418126.1"/>
    <property type="molecule type" value="Genomic_DNA"/>
</dbReference>
<gene>
    <name evidence="4" type="primary">dacB</name>
    <name evidence="4" type="ORF">RM574_21810</name>
</gene>
<feature type="region of interest" description="Disordered" evidence="3">
    <location>
        <begin position="39"/>
        <end position="107"/>
    </location>
</feature>
<feature type="region of interest" description="Disordered" evidence="3">
    <location>
        <begin position="255"/>
        <end position="275"/>
    </location>
</feature>
<dbReference type="Pfam" id="PF02113">
    <property type="entry name" value="Peptidase_S13"/>
    <property type="match status" value="2"/>
</dbReference>
<dbReference type="GO" id="GO:0009002">
    <property type="term" value="F:serine-type D-Ala-D-Ala carboxypeptidase activity"/>
    <property type="evidence" value="ECO:0007669"/>
    <property type="project" value="UniProtKB-EC"/>
</dbReference>
<dbReference type="PANTHER" id="PTHR30023:SF0">
    <property type="entry name" value="PENICILLIN-SENSITIVE CARBOXYPEPTIDASE A"/>
    <property type="match status" value="1"/>
</dbReference>
<accession>A0ABD5E9N1</accession>
<dbReference type="PRINTS" id="PR00922">
    <property type="entry name" value="DADACBPTASE3"/>
</dbReference>
<dbReference type="SUPFAM" id="SSF56601">
    <property type="entry name" value="beta-lactamase/transpeptidase-like"/>
    <property type="match status" value="1"/>
</dbReference>
<dbReference type="PANTHER" id="PTHR30023">
    <property type="entry name" value="D-ALANYL-D-ALANINE CARBOXYPEPTIDASE"/>
    <property type="match status" value="1"/>
</dbReference>
<sequence>MPEPKLPARPRPRGPLTSLQLTAVAAVAGLLLAGGTAALAGPYDSSGQRVAEARRAAARPAPGAAGPQAAHRPLTSAGLPSPAPSAGPVLDGLRTGGGDTAGGRGPALAGRLDPLLAVDELGKGPSASVVDLTSGEQVYGNHAARAATPASVTKIATAVAALDALGPDHRIRTRVEKDGHRLVLVGGGDPTLTARAHPGEYASLRTLARRTAEALGTEHGTYTLVYDTSRYAGTTRHPIGPNENLAPVTPLIADEGRLDSSDHGPADRSTDPALDTARRFHDLLAEAGVKLRDEVETGDGKKAPAEDPSGSPKPGDDAKGGKDDKGGEDGKGGEDAKGGEDGGIASVSSAPLATIVERMLTYSDNDIAEHLARQTALATGAKADFKGGARAVHDRLDKLGLPVEDTSFHDGSGLDRADKLTPGLLTALLAEAARKDQPGLRPVLTGLPVAGFTGTLATRYTAEHNKAGTGLVRAKTGTLTGVNTLAGTVVTRSGRLLGFAFMSHDAPDPMAAQAALDKMATALAES</sequence>
<feature type="compositionally biased region" description="Basic and acidic residues" evidence="3">
    <location>
        <begin position="289"/>
        <end position="305"/>
    </location>
</feature>